<keyword evidence="3" id="KW-1185">Reference proteome</keyword>
<comment type="caution">
    <text evidence="2">The sequence shown here is derived from an EMBL/GenBank/DDBJ whole genome shotgun (WGS) entry which is preliminary data.</text>
</comment>
<dbReference type="Pfam" id="PF25794">
    <property type="entry name" value="SACS"/>
    <property type="match status" value="1"/>
</dbReference>
<protein>
    <recommendedName>
        <fullName evidence="1">Sacsin/Nov domain-containing protein</fullName>
    </recommendedName>
</protein>
<dbReference type="Gene3D" id="3.30.565.10">
    <property type="entry name" value="Histidine kinase-like ATPase, C-terminal domain"/>
    <property type="match status" value="1"/>
</dbReference>
<evidence type="ECO:0000313" key="2">
    <source>
        <dbReference type="EMBL" id="GGZ17190.1"/>
    </source>
</evidence>
<dbReference type="SUPFAM" id="SSF55874">
    <property type="entry name" value="ATPase domain of HSP90 chaperone/DNA topoisomerase II/histidine kinase"/>
    <property type="match status" value="1"/>
</dbReference>
<dbReference type="PANTHER" id="PTHR32387">
    <property type="entry name" value="WU:FJ29H11"/>
    <property type="match status" value="1"/>
</dbReference>
<accession>A0A918PNE3</accession>
<dbReference type="InterPro" id="IPR058210">
    <property type="entry name" value="SACS/Nov_dom"/>
</dbReference>
<evidence type="ECO:0000259" key="1">
    <source>
        <dbReference type="Pfam" id="PF25794"/>
    </source>
</evidence>
<gene>
    <name evidence="2" type="ORF">GCM10007049_06990</name>
</gene>
<dbReference type="PANTHER" id="PTHR32387:SF0">
    <property type="entry name" value="PROTEIN NO VEIN"/>
    <property type="match status" value="1"/>
</dbReference>
<reference evidence="2" key="1">
    <citation type="journal article" date="2014" name="Int. J. Syst. Evol. Microbiol.">
        <title>Complete genome sequence of Corynebacterium casei LMG S-19264T (=DSM 44701T), isolated from a smear-ripened cheese.</title>
        <authorList>
            <consortium name="US DOE Joint Genome Institute (JGI-PGF)"/>
            <person name="Walter F."/>
            <person name="Albersmeier A."/>
            <person name="Kalinowski J."/>
            <person name="Ruckert C."/>
        </authorList>
    </citation>
    <scope>NUCLEOTIDE SEQUENCE</scope>
    <source>
        <strain evidence="2">KCTC 12368</strain>
    </source>
</reference>
<dbReference type="InterPro" id="IPR036890">
    <property type="entry name" value="HATPase_C_sf"/>
</dbReference>
<dbReference type="Proteomes" id="UP000619457">
    <property type="component" value="Unassembled WGS sequence"/>
</dbReference>
<name>A0A918PNE3_9BACT</name>
<dbReference type="NCBIfam" id="NF047352">
    <property type="entry name" value="P_loop_sacsin"/>
    <property type="match status" value="1"/>
</dbReference>
<sequence>MEIYSDATIKKLTKSMKSKKIIEYLSYTNANYNNPEQAITTANLCDTISRDINTDSQRFIYELLQNADDASNQTGTLNVSIDFVGDYVIFSHNGEAFSELDIESISSAGDGTKSGDTNKTGFKGIGFKSVFSHSKSVIIKSGDFCFKFDKQHWSDHWNDAWGSQSDWKLSRKLKNKDENLKMPWQIIPIWTILPTELKGISVFENYNVSTIIRYDNVDQLKEVLNELFSKSQIVLFLRCKQIKISINLSEQIILEKKLSEKITSLKRNGIVLSDWLINTEQFKIPIDVQNEINRDDKSPKKLKEAQLTEISFAIQLENNKLKSVEKESRLIFTYLPTSINFDLPFLVNASFLTDAGRQHLHQDIYWNNWLFKQIPISYFSLIADLAKKDSEYNTQILSVLPHKHNGTKLGNSFNEGFEIALKTIAFMPNINGDLLKVKEAIFDQTKISEFISPQVLINHINEKHDSDFSISSLIPSLEPHSTLRRLGIRTLDINDLEGFFASEIFNAEHHLDENYNLISFLYNQTLNHKEELVENNWNDKLGRMTFIFDENEELKSPEDIYFPANEFSSEFSNELNIVHGNTMSRVNYNSNIKKWLRDNLGIVEPSALIFIEKTIIRQGDTFVTQDNAINVGRFLFKIYQEGLLKDSHYKGLFNLPVLTQEGSLKKASSCYLSDYYEPAFKIENLYNNDFFISEEYVDNTNNKRDWGSFLIKIGIKQDIEVINEKIEFDHSGNWKERFDFVLLEKIREASSKVSYTAPSGTWYFYPESIDIKSLPFFDLATDYNFSKVFFERIFENISPESLEVNKDFYVNGSTGFVRRHVNSQELNSRDCPSNYFKWILENQSIFPVSNKTVKRSSDVLINTVENRSIGGDYLDVLDYSGTLSPEWKEVLKFKEILSLADYLEVLSKIWKGSENSSDDEVTDNRQRIGLIYEKIAQMDLHHSEKEKIQNWSKTNKLLAANGKDFYYPNELSVVTIEGFKASNLIFIDNQSNETLDLLGLLGVKIIDKVIPTISSSKVEINDLKIKLKHISPLIALVSVEKSKNKKEWENEYGRIQHQLSKIQFFETTEIYLSYGNEDDRQKKSSWAKEDNFYYVGNWYSPRILDGLVEPLGSFLKIRYAERILTVLLLESFSGGIEYLKEKFGEDIVNVIPEILLNPTFIPAPNISTGDTSQSNEEFLRTIGRKGELAVFDELKKIYSRKYGLTVTDTKTGFNIGNQLEVFWRNISENTTANHDFKIIESGKEIYIDSKATKVGKNMDKIALYISGAELELMERAEMYLIARVYNVITDPTIEFVKLKREDMVASH</sequence>
<dbReference type="EMBL" id="BMWX01000001">
    <property type="protein sequence ID" value="GGZ17190.1"/>
    <property type="molecule type" value="Genomic_DNA"/>
</dbReference>
<evidence type="ECO:0000313" key="3">
    <source>
        <dbReference type="Proteomes" id="UP000619457"/>
    </source>
</evidence>
<proteinExistence type="predicted"/>
<organism evidence="2 3">
    <name type="scientific">Echinicola pacifica</name>
    <dbReference type="NCBI Taxonomy" id="346377"/>
    <lineage>
        <taxon>Bacteria</taxon>
        <taxon>Pseudomonadati</taxon>
        <taxon>Bacteroidota</taxon>
        <taxon>Cytophagia</taxon>
        <taxon>Cytophagales</taxon>
        <taxon>Cyclobacteriaceae</taxon>
        <taxon>Echinicola</taxon>
    </lineage>
</organism>
<reference evidence="2" key="2">
    <citation type="submission" date="2020-09" db="EMBL/GenBank/DDBJ databases">
        <authorList>
            <person name="Sun Q."/>
            <person name="Kim S."/>
        </authorList>
    </citation>
    <scope>NUCLEOTIDE SEQUENCE</scope>
    <source>
        <strain evidence="2">KCTC 12368</strain>
    </source>
</reference>
<feature type="domain" description="Sacsin/Nov" evidence="1">
    <location>
        <begin position="56"/>
        <end position="181"/>
    </location>
</feature>
<dbReference type="InterPro" id="IPR052957">
    <property type="entry name" value="Auxin_embryo_med"/>
</dbReference>